<reference evidence="4" key="1">
    <citation type="submission" date="2022-10" db="EMBL/GenBank/DDBJ databases">
        <title>Genome assembly of Pristionchus species.</title>
        <authorList>
            <person name="Yoshida K."/>
            <person name="Sommer R.J."/>
        </authorList>
    </citation>
    <scope>NUCLEOTIDE SEQUENCE [LARGE SCALE GENOMIC DNA]</scope>
    <source>
        <strain evidence="2 4">RS5460</strain>
    </source>
</reference>
<feature type="repeat" description="TPR" evidence="1">
    <location>
        <begin position="39"/>
        <end position="72"/>
    </location>
</feature>
<keyword evidence="4" id="KW-1185">Reference proteome</keyword>
<evidence type="ECO:0000313" key="4">
    <source>
        <dbReference type="Proteomes" id="UP001328107"/>
    </source>
</evidence>
<dbReference type="GO" id="GO:0005789">
    <property type="term" value="C:endoplasmic reticulum membrane"/>
    <property type="evidence" value="ECO:0007669"/>
    <property type="project" value="TreeGrafter"/>
</dbReference>
<dbReference type="PANTHER" id="PTHR44216">
    <property type="entry name" value="PROTEIN O-MANNOSYL-TRANSFERASE TMTC2"/>
    <property type="match status" value="1"/>
</dbReference>
<dbReference type="InterPro" id="IPR011716">
    <property type="entry name" value="TPR-3"/>
</dbReference>
<dbReference type="PANTHER" id="PTHR44216:SF3">
    <property type="entry name" value="PROTEIN O-MANNOSYL-TRANSFERASE TMTC2"/>
    <property type="match status" value="1"/>
</dbReference>
<comment type="caution">
    <text evidence="3">The sequence shown here is derived from an EMBL/GenBank/DDBJ whole genome shotgun (WGS) entry which is preliminary data.</text>
</comment>
<name>A0AAN5CF33_9BILA</name>
<dbReference type="Pfam" id="PF13432">
    <property type="entry name" value="TPR_16"/>
    <property type="match status" value="1"/>
</dbReference>
<dbReference type="Proteomes" id="UP001328107">
    <property type="component" value="Unassembled WGS sequence"/>
</dbReference>
<dbReference type="SUPFAM" id="SSF48452">
    <property type="entry name" value="TPR-like"/>
    <property type="match status" value="2"/>
</dbReference>
<dbReference type="AlphaFoldDB" id="A0AAN5CF33"/>
<keyword evidence="1" id="KW-0802">TPR repeat</keyword>
<dbReference type="EMBL" id="BTRK01000003">
    <property type="protein sequence ID" value="GMR40684.1"/>
    <property type="molecule type" value="Genomic_DNA"/>
</dbReference>
<proteinExistence type="predicted"/>
<dbReference type="Pfam" id="PF13424">
    <property type="entry name" value="TPR_12"/>
    <property type="match status" value="1"/>
</dbReference>
<evidence type="ECO:0008006" key="5">
    <source>
        <dbReference type="Google" id="ProtNLM"/>
    </source>
</evidence>
<dbReference type="InterPro" id="IPR019734">
    <property type="entry name" value="TPR_rpt"/>
</dbReference>
<feature type="repeat" description="TPR" evidence="1">
    <location>
        <begin position="73"/>
        <end position="106"/>
    </location>
</feature>
<accession>A0AAN5CF33</accession>
<organism evidence="3 4">
    <name type="scientific">Pristionchus mayeri</name>
    <dbReference type="NCBI Taxonomy" id="1317129"/>
    <lineage>
        <taxon>Eukaryota</taxon>
        <taxon>Metazoa</taxon>
        <taxon>Ecdysozoa</taxon>
        <taxon>Nematoda</taxon>
        <taxon>Chromadorea</taxon>
        <taxon>Rhabditida</taxon>
        <taxon>Rhabditina</taxon>
        <taxon>Diplogasteromorpha</taxon>
        <taxon>Diplogasteroidea</taxon>
        <taxon>Neodiplogasteridae</taxon>
        <taxon>Pristionchus</taxon>
    </lineage>
</organism>
<dbReference type="SMART" id="SM00028">
    <property type="entry name" value="TPR"/>
    <property type="match status" value="8"/>
</dbReference>
<reference evidence="3" key="2">
    <citation type="submission" date="2023-06" db="EMBL/GenBank/DDBJ databases">
        <title>Genome assembly of Pristionchus species.</title>
        <authorList>
            <person name="Yoshida K."/>
            <person name="Sommer R.J."/>
        </authorList>
    </citation>
    <scope>NUCLEOTIDE SEQUENCE</scope>
    <source>
        <strain evidence="3">RS5460</strain>
    </source>
</reference>
<dbReference type="PROSITE" id="PS50005">
    <property type="entry name" value="TPR"/>
    <property type="match status" value="4"/>
</dbReference>
<dbReference type="Pfam" id="PF07720">
    <property type="entry name" value="TPR_3"/>
    <property type="match status" value="1"/>
</dbReference>
<dbReference type="GO" id="GO:0035269">
    <property type="term" value="P:protein O-linked glycosylation via mannose"/>
    <property type="evidence" value="ECO:0007669"/>
    <property type="project" value="TreeGrafter"/>
</dbReference>
<feature type="repeat" description="TPR" evidence="1">
    <location>
        <begin position="190"/>
        <end position="223"/>
    </location>
</feature>
<dbReference type="EMBL" id="BTRK01000003">
    <property type="protein sequence ID" value="GMR40683.1"/>
    <property type="molecule type" value="Genomic_DNA"/>
</dbReference>
<dbReference type="Gene3D" id="1.25.40.10">
    <property type="entry name" value="Tetratricopeptide repeat domain"/>
    <property type="match status" value="2"/>
</dbReference>
<protein>
    <recommendedName>
        <fullName evidence="5">Tetratricopeptide repeat protein</fullName>
    </recommendedName>
</protein>
<dbReference type="InterPro" id="IPR052384">
    <property type="entry name" value="TMTC_O-mannosyltransferase"/>
</dbReference>
<sequence length="377" mass="41591">MIITTLLFFIQAHFRTISRNGDWSDELRLFESAVSVSPAKAYANMGHVLARRGRGAEAEEAYLKAIEWRPAMAETHYNLGVLYSERGNSTTAISYYKQAIRLRPSFAAAHLNLGISLQSIGRLDAAAAAFTTCSRVDIASSKMAVVQRNSISSCSFNLGTLLSAKREHRTAIKAFKQALSFALPSFSYRPSLWTMLGESYAALGMDKQAVSCFSEALAANPHHSPALITAAQLRLKQNRSSSALSLLKRAASSSPNSSLVHLHLGLALQKEGEIDRARSEFELAIACDDRSVDAHFALATLERGEGMNERAEQILRKLLSFARTPSVLSTLAAQLHLNKKYGEAEQFYDEAIQLDPSDAISRENREKLRRILAKRRS</sequence>
<evidence type="ECO:0000313" key="2">
    <source>
        <dbReference type="EMBL" id="GMR40683.1"/>
    </source>
</evidence>
<dbReference type="Pfam" id="PF14559">
    <property type="entry name" value="TPR_19"/>
    <property type="match status" value="1"/>
</dbReference>
<dbReference type="GO" id="GO:0000030">
    <property type="term" value="F:mannosyltransferase activity"/>
    <property type="evidence" value="ECO:0007669"/>
    <property type="project" value="TreeGrafter"/>
</dbReference>
<feature type="repeat" description="TPR" evidence="1">
    <location>
        <begin position="325"/>
        <end position="358"/>
    </location>
</feature>
<gene>
    <name evidence="2" type="ORF">PMAYCL1PPCAC_10878</name>
    <name evidence="3" type="ORF">PMAYCL1PPCAC_10879</name>
</gene>
<dbReference type="PROSITE" id="PS50293">
    <property type="entry name" value="TPR_REGION"/>
    <property type="match status" value="1"/>
</dbReference>
<dbReference type="InterPro" id="IPR011990">
    <property type="entry name" value="TPR-like_helical_dom_sf"/>
</dbReference>
<evidence type="ECO:0000256" key="1">
    <source>
        <dbReference type="PROSITE-ProRule" id="PRU00339"/>
    </source>
</evidence>
<evidence type="ECO:0000313" key="3">
    <source>
        <dbReference type="EMBL" id="GMR40684.1"/>
    </source>
</evidence>